<dbReference type="AlphaFoldDB" id="A0A0E9SBU1"/>
<reference evidence="1" key="1">
    <citation type="submission" date="2014-11" db="EMBL/GenBank/DDBJ databases">
        <authorList>
            <person name="Amaro Gonzalez C."/>
        </authorList>
    </citation>
    <scope>NUCLEOTIDE SEQUENCE</scope>
</reference>
<proteinExistence type="predicted"/>
<sequence length="49" mass="5982">MCTGFCLCWMNYKIFINIYQFLAWLRNYSFIVDFLSTDPISHFYLLCIL</sequence>
<accession>A0A0E9SBU1</accession>
<organism evidence="1">
    <name type="scientific">Anguilla anguilla</name>
    <name type="common">European freshwater eel</name>
    <name type="synonym">Muraena anguilla</name>
    <dbReference type="NCBI Taxonomy" id="7936"/>
    <lineage>
        <taxon>Eukaryota</taxon>
        <taxon>Metazoa</taxon>
        <taxon>Chordata</taxon>
        <taxon>Craniata</taxon>
        <taxon>Vertebrata</taxon>
        <taxon>Euteleostomi</taxon>
        <taxon>Actinopterygii</taxon>
        <taxon>Neopterygii</taxon>
        <taxon>Teleostei</taxon>
        <taxon>Anguilliformes</taxon>
        <taxon>Anguillidae</taxon>
        <taxon>Anguilla</taxon>
    </lineage>
</organism>
<name>A0A0E9SBU1_ANGAN</name>
<evidence type="ECO:0000313" key="1">
    <source>
        <dbReference type="EMBL" id="JAH38707.1"/>
    </source>
</evidence>
<protein>
    <submittedName>
        <fullName evidence="1">Uncharacterized protein</fullName>
    </submittedName>
</protein>
<reference evidence="1" key="2">
    <citation type="journal article" date="2015" name="Fish Shellfish Immunol.">
        <title>Early steps in the European eel (Anguilla anguilla)-Vibrio vulnificus interaction in the gills: Role of the RtxA13 toxin.</title>
        <authorList>
            <person name="Callol A."/>
            <person name="Pajuelo D."/>
            <person name="Ebbesson L."/>
            <person name="Teles M."/>
            <person name="MacKenzie S."/>
            <person name="Amaro C."/>
        </authorList>
    </citation>
    <scope>NUCLEOTIDE SEQUENCE</scope>
</reference>
<dbReference type="EMBL" id="GBXM01069870">
    <property type="protein sequence ID" value="JAH38707.1"/>
    <property type="molecule type" value="Transcribed_RNA"/>
</dbReference>